<dbReference type="EMBL" id="JBJJXI010000117">
    <property type="protein sequence ID" value="KAL3390400.1"/>
    <property type="molecule type" value="Genomic_DNA"/>
</dbReference>
<protein>
    <submittedName>
        <fullName evidence="1">Uncharacterized protein</fullName>
    </submittedName>
</protein>
<gene>
    <name evidence="1" type="ORF">TKK_014569</name>
</gene>
<keyword evidence="2" id="KW-1185">Reference proteome</keyword>
<dbReference type="Gene3D" id="2.120.10.30">
    <property type="entry name" value="TolB, C-terminal domain"/>
    <property type="match status" value="1"/>
</dbReference>
<dbReference type="InterPro" id="IPR011042">
    <property type="entry name" value="6-blade_b-propeller_TolB-like"/>
</dbReference>
<name>A0ABD2WBD6_9HYME</name>
<proteinExistence type="predicted"/>
<evidence type="ECO:0000313" key="2">
    <source>
        <dbReference type="Proteomes" id="UP001627154"/>
    </source>
</evidence>
<dbReference type="Proteomes" id="UP001627154">
    <property type="component" value="Unassembled WGS sequence"/>
</dbReference>
<reference evidence="1 2" key="1">
    <citation type="journal article" date="2024" name="bioRxiv">
        <title>A reference genome for Trichogramma kaykai: A tiny desert-dwelling parasitoid wasp with competing sex-ratio distorters.</title>
        <authorList>
            <person name="Culotta J."/>
            <person name="Lindsey A.R."/>
        </authorList>
    </citation>
    <scope>NUCLEOTIDE SEQUENCE [LARGE SCALE GENOMIC DNA]</scope>
    <source>
        <strain evidence="1 2">KSX58</strain>
    </source>
</reference>
<evidence type="ECO:0000313" key="1">
    <source>
        <dbReference type="EMBL" id="KAL3390400.1"/>
    </source>
</evidence>
<dbReference type="SUPFAM" id="SSF63825">
    <property type="entry name" value="YWTD domain"/>
    <property type="match status" value="1"/>
</dbReference>
<comment type="caution">
    <text evidence="1">The sequence shown here is derived from an EMBL/GenBank/DDBJ whole genome shotgun (WGS) entry which is preliminary data.</text>
</comment>
<organism evidence="1 2">
    <name type="scientific">Trichogramma kaykai</name>
    <dbReference type="NCBI Taxonomy" id="54128"/>
    <lineage>
        <taxon>Eukaryota</taxon>
        <taxon>Metazoa</taxon>
        <taxon>Ecdysozoa</taxon>
        <taxon>Arthropoda</taxon>
        <taxon>Hexapoda</taxon>
        <taxon>Insecta</taxon>
        <taxon>Pterygota</taxon>
        <taxon>Neoptera</taxon>
        <taxon>Endopterygota</taxon>
        <taxon>Hymenoptera</taxon>
        <taxon>Apocrita</taxon>
        <taxon>Proctotrupomorpha</taxon>
        <taxon>Chalcidoidea</taxon>
        <taxon>Trichogrammatidae</taxon>
        <taxon>Trichogramma</taxon>
    </lineage>
</organism>
<sequence length="329" mass="37924">MYKKSEMFKLRKFLAAIAILLTFIFGLIIYSTPSSGRDKIIETQASPVTKSPCEWTKTDLIAFAEDGSFIKFEPEFGRYEPLSNGSISNVTTFDIYRSRAIFYATNGKGPIRSICKSYDDIENLTKNLNIKAIAIDQRKHELYVLDDKKYLIHVINLNGSKKLRTIVIPKNKSDAEHLRDLKVDTNNNYIFILKEKSVHTLHMNGTVIKKYSLFQSIASMTIDSVKSVLYVTTNCGIFSNNYLKKGELLNVLNHRNTVVRQIVFMRDENSNEKLYWINWSKIAEKSFKKCRLIDGRCSEAIKIASDDNVAIKILIMKWYHFIHDADNIF</sequence>
<dbReference type="AlphaFoldDB" id="A0ABD2WBD6"/>
<accession>A0ABD2WBD6</accession>